<dbReference type="GO" id="GO:0005737">
    <property type="term" value="C:cytoplasm"/>
    <property type="evidence" value="ECO:0007669"/>
    <property type="project" value="TreeGrafter"/>
</dbReference>
<dbReference type="GO" id="GO:0008296">
    <property type="term" value="F:3'-5'-DNA exonuclease activity"/>
    <property type="evidence" value="ECO:0007669"/>
    <property type="project" value="TreeGrafter"/>
</dbReference>
<evidence type="ECO:0000256" key="2">
    <source>
        <dbReference type="ARBA" id="ARBA00022722"/>
    </source>
</evidence>
<dbReference type="SUPFAM" id="SSF53098">
    <property type="entry name" value="Ribonuclease H-like"/>
    <property type="match status" value="1"/>
</dbReference>
<evidence type="ECO:0000256" key="7">
    <source>
        <dbReference type="ARBA" id="ARBA00025769"/>
    </source>
</evidence>
<comment type="cofactor">
    <cofactor evidence="1">
        <name>Mg(2+)</name>
        <dbReference type="ChEBI" id="CHEBI:18420"/>
    </cofactor>
</comment>
<feature type="coiled-coil region" evidence="8">
    <location>
        <begin position="512"/>
        <end position="543"/>
    </location>
</feature>
<keyword evidence="8" id="KW-0175">Coiled coil</keyword>
<dbReference type="GO" id="GO:0006308">
    <property type="term" value="P:DNA catabolic process"/>
    <property type="evidence" value="ECO:0007669"/>
    <property type="project" value="TreeGrafter"/>
</dbReference>
<evidence type="ECO:0000256" key="6">
    <source>
        <dbReference type="ARBA" id="ARBA00022842"/>
    </source>
</evidence>
<dbReference type="InterPro" id="IPR054362">
    <property type="entry name" value="Exu_RNase_H-like"/>
</dbReference>
<evidence type="ECO:0000256" key="5">
    <source>
        <dbReference type="ARBA" id="ARBA00022839"/>
    </source>
</evidence>
<proteinExistence type="inferred from homology"/>
<dbReference type="PANTHER" id="PTHR13058">
    <property type="entry name" value="THREE PRIME REPAIR EXONUCLEASE 1, 2"/>
    <property type="match status" value="1"/>
</dbReference>
<evidence type="ECO:0000256" key="4">
    <source>
        <dbReference type="ARBA" id="ARBA00022801"/>
    </source>
</evidence>
<dbReference type="InterPro" id="IPR040393">
    <property type="entry name" value="TREX1/2"/>
</dbReference>
<organism evidence="10 11">
    <name type="scientific">Mytilus galloprovincialis</name>
    <name type="common">Mediterranean mussel</name>
    <dbReference type="NCBI Taxonomy" id="29158"/>
    <lineage>
        <taxon>Eukaryota</taxon>
        <taxon>Metazoa</taxon>
        <taxon>Spiralia</taxon>
        <taxon>Lophotrochozoa</taxon>
        <taxon>Mollusca</taxon>
        <taxon>Bivalvia</taxon>
        <taxon>Autobranchia</taxon>
        <taxon>Pteriomorphia</taxon>
        <taxon>Mytilida</taxon>
        <taxon>Mytiloidea</taxon>
        <taxon>Mytilidae</taxon>
        <taxon>Mytilinae</taxon>
        <taxon>Mytilus</taxon>
    </lineage>
</organism>
<comment type="similarity">
    <text evidence="7">Belongs to the exonuclease superfamily. TREX family.</text>
</comment>
<gene>
    <name evidence="10" type="ORF">MGAL_10B049756</name>
</gene>
<dbReference type="Pfam" id="PF20700">
    <property type="entry name" value="Mutator"/>
    <property type="match status" value="1"/>
</dbReference>
<dbReference type="InterPro" id="IPR057617">
    <property type="entry name" value="PML_C"/>
</dbReference>
<evidence type="ECO:0000259" key="9">
    <source>
        <dbReference type="SMART" id="SM00479"/>
    </source>
</evidence>
<dbReference type="InterPro" id="IPR036397">
    <property type="entry name" value="RNaseH_sf"/>
</dbReference>
<dbReference type="InterPro" id="IPR049012">
    <property type="entry name" value="Mutator_transp_dom"/>
</dbReference>
<name>A0A8B6FAG5_MYTGA</name>
<dbReference type="Pfam" id="PF25244">
    <property type="entry name" value="PML_C"/>
    <property type="match status" value="1"/>
</dbReference>
<evidence type="ECO:0000256" key="1">
    <source>
        <dbReference type="ARBA" id="ARBA00001946"/>
    </source>
</evidence>
<keyword evidence="11" id="KW-1185">Reference proteome</keyword>
<sequence>MRGLFQSKIKSKRSNFFKNLNRSINLQNTNDHTYVKHNYIDIGAEEEVEDEIEGMVIDNDWQVGRRIVELGVLAEKMYCCRCNVPLHLHDTIHERTIGFGSYLHIMCTNQECRTVTDVPTGKVGPTGSFNITAKIVIGMIHAGLGYAQIRNFLTECNLPVMSKSCFQKHEKKIGKIFVSAAEESCKNAQQLEKEISVDKELELEVSFDAGWQKRGSGFNYNSLTGHASMIGKQTGKVTCYDIRSKSCKFCEHHEGKKDTVPSHDCCRNWYGSSKSMEPDMAVSMAHKMNDNECPIDVIHADNDSTTMLKLKLDFENLKKKDDQNHTTKGITKSLIELSKRHKELKPGEVIPYLNRCFMYAITQNSSSELEIDEGLSRIVPHVFGDHELCGAVDWCTFKDDPISFKYKSLPNGKPLISEDLRRDLENLIEKYKSKASSLRNLGSTQANESFNHSVATKAPKSKHYGGSQSLASRVSSAVLQKNEGYNYLEQMNEAALLSPGEYTKSIAKKLDSEKLKRKIKRQSREFKKKRTELKKKRNKKERRLNIHEPVSYQSEVATIGLSETEAITIPSPLKLDGTESFTFFDLETTGLSRVSDITQIAAVHDKKLYQSYVLPRCDISFEASKVTGITCCLAKNKMYVHGKEVDTKSQYESLLDFIEFLKTIPNPIIVGHNICNFDMAILSNKLKEFNLFSSFCNVTSGFLDTLKLAKRIFPRNEVDNYKQSTLILKYVGMEYSAHNATEDVQSLQHLFHQKMKNNCKHIDLHSIYYCSCKSTYDSLVQNKTVSRDTCMRLAKNGISLSHLQIANSRDANGIKLLFQEFNIPTKTASIFVSAFATEQ</sequence>
<accession>A0A8B6FAG5</accession>
<dbReference type="Gene3D" id="3.30.420.10">
    <property type="entry name" value="Ribonuclease H-like superfamily/Ribonuclease H"/>
    <property type="match status" value="1"/>
</dbReference>
<dbReference type="SMART" id="SM00479">
    <property type="entry name" value="EXOIII"/>
    <property type="match status" value="1"/>
</dbReference>
<dbReference type="CDD" id="cd06127">
    <property type="entry name" value="DEDDh"/>
    <property type="match status" value="1"/>
</dbReference>
<keyword evidence="5" id="KW-0269">Exonuclease</keyword>
<evidence type="ECO:0000313" key="11">
    <source>
        <dbReference type="Proteomes" id="UP000596742"/>
    </source>
</evidence>
<evidence type="ECO:0000313" key="10">
    <source>
        <dbReference type="EMBL" id="VDI47233.1"/>
    </source>
</evidence>
<protein>
    <recommendedName>
        <fullName evidence="9">Exonuclease domain-containing protein</fullName>
    </recommendedName>
</protein>
<keyword evidence="6" id="KW-0460">Magnesium</keyword>
<keyword evidence="2" id="KW-0540">Nuclease</keyword>
<comment type="caution">
    <text evidence="10">The sequence shown here is derived from an EMBL/GenBank/DDBJ whole genome shotgun (WGS) entry which is preliminary data.</text>
</comment>
<dbReference type="Pfam" id="PF22123">
    <property type="entry name" value="Exu_RNase_H_like"/>
    <property type="match status" value="1"/>
</dbReference>
<evidence type="ECO:0000256" key="8">
    <source>
        <dbReference type="SAM" id="Coils"/>
    </source>
</evidence>
<dbReference type="GO" id="GO:0003676">
    <property type="term" value="F:nucleic acid binding"/>
    <property type="evidence" value="ECO:0007669"/>
    <property type="project" value="InterPro"/>
</dbReference>
<dbReference type="AlphaFoldDB" id="A0A8B6FAG5"/>
<evidence type="ECO:0000256" key="3">
    <source>
        <dbReference type="ARBA" id="ARBA00022723"/>
    </source>
</evidence>
<feature type="domain" description="Exonuclease" evidence="9">
    <location>
        <begin position="580"/>
        <end position="760"/>
    </location>
</feature>
<dbReference type="GO" id="GO:0046872">
    <property type="term" value="F:metal ion binding"/>
    <property type="evidence" value="ECO:0007669"/>
    <property type="project" value="UniProtKB-KW"/>
</dbReference>
<dbReference type="OrthoDB" id="6120497at2759"/>
<dbReference type="Proteomes" id="UP000596742">
    <property type="component" value="Unassembled WGS sequence"/>
</dbReference>
<dbReference type="InterPro" id="IPR013520">
    <property type="entry name" value="Ribonucl_H"/>
</dbReference>
<dbReference type="EMBL" id="UYJE01006583">
    <property type="protein sequence ID" value="VDI47233.1"/>
    <property type="molecule type" value="Genomic_DNA"/>
</dbReference>
<reference evidence="10" key="1">
    <citation type="submission" date="2018-11" db="EMBL/GenBank/DDBJ databases">
        <authorList>
            <person name="Alioto T."/>
            <person name="Alioto T."/>
        </authorList>
    </citation>
    <scope>NUCLEOTIDE SEQUENCE</scope>
</reference>
<keyword evidence="4" id="KW-0378">Hydrolase</keyword>
<dbReference type="PANTHER" id="PTHR13058:SF22">
    <property type="entry name" value="EXODEOXYRIBONUCLEASE III"/>
    <property type="match status" value="1"/>
</dbReference>
<keyword evidence="3" id="KW-0479">Metal-binding</keyword>
<dbReference type="InterPro" id="IPR012337">
    <property type="entry name" value="RNaseH-like_sf"/>
</dbReference>